<dbReference type="InterPro" id="IPR002220">
    <property type="entry name" value="DapA-like"/>
</dbReference>
<dbReference type="SUPFAM" id="SSF51569">
    <property type="entry name" value="Aldolase"/>
    <property type="match status" value="1"/>
</dbReference>
<comment type="caution">
    <text evidence="3">The sequence shown here is derived from an EMBL/GenBank/DDBJ whole genome shotgun (WGS) entry which is preliminary data.</text>
</comment>
<dbReference type="RefSeq" id="WP_377042727.1">
    <property type="nucleotide sequence ID" value="NZ_JBHLUN010000002.1"/>
</dbReference>
<comment type="similarity">
    <text evidence="2">Belongs to the DapA family.</text>
</comment>
<keyword evidence="1 2" id="KW-0456">Lyase</keyword>
<dbReference type="PANTHER" id="PTHR12128:SF72">
    <property type="entry name" value="DIHYDRODIPICOLINATE SYNTHASE"/>
    <property type="match status" value="1"/>
</dbReference>
<dbReference type="Pfam" id="PF00701">
    <property type="entry name" value="DHDPS"/>
    <property type="match status" value="1"/>
</dbReference>
<dbReference type="Proteomes" id="UP001589865">
    <property type="component" value="Unassembled WGS sequence"/>
</dbReference>
<evidence type="ECO:0000256" key="2">
    <source>
        <dbReference type="PIRNR" id="PIRNR001365"/>
    </source>
</evidence>
<dbReference type="PIRSF" id="PIRSF001365">
    <property type="entry name" value="DHDPS"/>
    <property type="match status" value="1"/>
</dbReference>
<evidence type="ECO:0000313" key="4">
    <source>
        <dbReference type="Proteomes" id="UP001589865"/>
    </source>
</evidence>
<reference evidence="3 4" key="1">
    <citation type="submission" date="2024-09" db="EMBL/GenBank/DDBJ databases">
        <authorList>
            <person name="Sun Q."/>
            <person name="Mori K."/>
        </authorList>
    </citation>
    <scope>NUCLEOTIDE SEQUENCE [LARGE SCALE GENOMIC DNA]</scope>
    <source>
        <strain evidence="3 4">TBRC 5777</strain>
    </source>
</reference>
<keyword evidence="4" id="KW-1185">Reference proteome</keyword>
<dbReference type="EMBL" id="JBHLUN010000002">
    <property type="protein sequence ID" value="MFC0407036.1"/>
    <property type="molecule type" value="Genomic_DNA"/>
</dbReference>
<evidence type="ECO:0000313" key="3">
    <source>
        <dbReference type="EMBL" id="MFC0407036.1"/>
    </source>
</evidence>
<name>A0ABV6JMU9_9PROT</name>
<organism evidence="3 4">
    <name type="scientific">Roseomonas elaeocarpi</name>
    <dbReference type="NCBI Taxonomy" id="907779"/>
    <lineage>
        <taxon>Bacteria</taxon>
        <taxon>Pseudomonadati</taxon>
        <taxon>Pseudomonadota</taxon>
        <taxon>Alphaproteobacteria</taxon>
        <taxon>Acetobacterales</taxon>
        <taxon>Roseomonadaceae</taxon>
        <taxon>Roseomonas</taxon>
    </lineage>
</organism>
<protein>
    <submittedName>
        <fullName evidence="3">Dihydrodipicolinate synthase family protein</fullName>
    </submittedName>
</protein>
<gene>
    <name evidence="3" type="ORF">ACFFGY_02165</name>
</gene>
<dbReference type="SMART" id="SM01130">
    <property type="entry name" value="DHDPS"/>
    <property type="match status" value="1"/>
</dbReference>
<proteinExistence type="inferred from homology"/>
<dbReference type="CDD" id="cd00408">
    <property type="entry name" value="DHDPS-like"/>
    <property type="match status" value="1"/>
</dbReference>
<accession>A0ABV6JMU9</accession>
<dbReference type="Gene3D" id="3.20.20.70">
    <property type="entry name" value="Aldolase class I"/>
    <property type="match status" value="1"/>
</dbReference>
<sequence length="309" mass="32301">MSTRFHGLYASVVCPMRRDGTVDEEAFTSHLRDVLGCPGMHGLLVNGHAGENTLLTPEEMHRVVQLARAAAGRAPVVAGVAAEGSASAAALSRDAADAGADAIMVFAPFSWAMGVDPRVALRHHQAIHDATELPLFLFQGSVRSGGLHFPPALLRALVQLPRVVGIKEGSWDSAAYDLTREVVTAERPGVAVMASGDEHLLACFAAGSAGSLVSLAAVVPELIVALHRAVRAGDMTAARQLHERVQPLARAIYGAAPPGLATPRLKACLHLLGRIPEATCRAPLPELDAEERAVLRAAMTAAGVEGIMA</sequence>
<dbReference type="InterPro" id="IPR013785">
    <property type="entry name" value="Aldolase_TIM"/>
</dbReference>
<dbReference type="PANTHER" id="PTHR12128">
    <property type="entry name" value="DIHYDRODIPICOLINATE SYNTHASE"/>
    <property type="match status" value="1"/>
</dbReference>
<evidence type="ECO:0000256" key="1">
    <source>
        <dbReference type="ARBA" id="ARBA00023239"/>
    </source>
</evidence>